<reference evidence="3" key="1">
    <citation type="journal article" date="2019" name="Int. J. Syst. Evol. Microbiol.">
        <title>The Global Catalogue of Microorganisms (GCM) 10K type strain sequencing project: providing services to taxonomists for standard genome sequencing and annotation.</title>
        <authorList>
            <consortium name="The Broad Institute Genomics Platform"/>
            <consortium name="The Broad Institute Genome Sequencing Center for Infectious Disease"/>
            <person name="Wu L."/>
            <person name="Ma J."/>
        </authorList>
    </citation>
    <scope>NUCLEOTIDE SEQUENCE [LARGE SCALE GENOMIC DNA]</scope>
    <source>
        <strain evidence="3">JCM 18054</strain>
    </source>
</reference>
<evidence type="ECO:0000256" key="1">
    <source>
        <dbReference type="SAM" id="MobiDB-lite"/>
    </source>
</evidence>
<feature type="compositionally biased region" description="Low complexity" evidence="1">
    <location>
        <begin position="83"/>
        <end position="95"/>
    </location>
</feature>
<protein>
    <submittedName>
        <fullName evidence="2">Uncharacterized protein</fullName>
    </submittedName>
</protein>
<feature type="region of interest" description="Disordered" evidence="1">
    <location>
        <begin position="58"/>
        <end position="110"/>
    </location>
</feature>
<proteinExistence type="predicted"/>
<dbReference type="EMBL" id="BAABIB010000093">
    <property type="protein sequence ID" value="GAA5171510.1"/>
    <property type="molecule type" value="Genomic_DNA"/>
</dbReference>
<sequence>MARTTGLPFLKSQPCRVFQRGSRLLITNVCPRRRTTIEPGFCLSDLTELLAFMLAPFSRTRNNNGTPGDIPRAGSSRTDRRGSASGARNRSAGLRSGRRIGAPGLRRARG</sequence>
<gene>
    <name evidence="2" type="ORF">GCM10023214_51770</name>
</gene>
<name>A0ABP9R416_9PSEU</name>
<keyword evidence="3" id="KW-1185">Reference proteome</keyword>
<comment type="caution">
    <text evidence="2">The sequence shown here is derived from an EMBL/GenBank/DDBJ whole genome shotgun (WGS) entry which is preliminary data.</text>
</comment>
<evidence type="ECO:0000313" key="2">
    <source>
        <dbReference type="EMBL" id="GAA5171510.1"/>
    </source>
</evidence>
<accession>A0ABP9R416</accession>
<evidence type="ECO:0000313" key="3">
    <source>
        <dbReference type="Proteomes" id="UP001500192"/>
    </source>
</evidence>
<dbReference type="Proteomes" id="UP001500192">
    <property type="component" value="Unassembled WGS sequence"/>
</dbReference>
<organism evidence="2 3">
    <name type="scientific">Amycolatopsis dongchuanensis</name>
    <dbReference type="NCBI Taxonomy" id="1070866"/>
    <lineage>
        <taxon>Bacteria</taxon>
        <taxon>Bacillati</taxon>
        <taxon>Actinomycetota</taxon>
        <taxon>Actinomycetes</taxon>
        <taxon>Pseudonocardiales</taxon>
        <taxon>Pseudonocardiaceae</taxon>
        <taxon>Amycolatopsis</taxon>
    </lineage>
</organism>